<dbReference type="PROSITE" id="PS50005">
    <property type="entry name" value="TPR"/>
    <property type="match status" value="1"/>
</dbReference>
<organism evidence="3 4">
    <name type="scientific">Alteromonas halophila</name>
    <dbReference type="NCBI Taxonomy" id="516698"/>
    <lineage>
        <taxon>Bacteria</taxon>
        <taxon>Pseudomonadati</taxon>
        <taxon>Pseudomonadota</taxon>
        <taxon>Gammaproteobacteria</taxon>
        <taxon>Alteromonadales</taxon>
        <taxon>Alteromonadaceae</taxon>
        <taxon>Alteromonas/Salinimonas group</taxon>
        <taxon>Alteromonas</taxon>
    </lineage>
</organism>
<name>A0A918JDE8_9ALTE</name>
<reference evidence="3" key="2">
    <citation type="submission" date="2020-09" db="EMBL/GenBank/DDBJ databases">
        <authorList>
            <person name="Sun Q."/>
            <person name="Kim S."/>
        </authorList>
    </citation>
    <scope>NUCLEOTIDE SEQUENCE</scope>
    <source>
        <strain evidence="3">KCTC 22164</strain>
    </source>
</reference>
<comment type="caution">
    <text evidence="3">The sequence shown here is derived from an EMBL/GenBank/DDBJ whole genome shotgun (WGS) entry which is preliminary data.</text>
</comment>
<evidence type="ECO:0000313" key="4">
    <source>
        <dbReference type="Proteomes" id="UP000631300"/>
    </source>
</evidence>
<dbReference type="Pfam" id="PF14559">
    <property type="entry name" value="TPR_19"/>
    <property type="match status" value="1"/>
</dbReference>
<feature type="chain" id="PRO_5036903709" description="Tetratricopeptide repeat protein" evidence="2">
    <location>
        <begin position="34"/>
        <end position="360"/>
    </location>
</feature>
<evidence type="ECO:0008006" key="5">
    <source>
        <dbReference type="Google" id="ProtNLM"/>
    </source>
</evidence>
<evidence type="ECO:0000313" key="3">
    <source>
        <dbReference type="EMBL" id="GGW75792.1"/>
    </source>
</evidence>
<evidence type="ECO:0000256" key="2">
    <source>
        <dbReference type="SAM" id="SignalP"/>
    </source>
</evidence>
<dbReference type="InterPro" id="IPR019734">
    <property type="entry name" value="TPR_rpt"/>
</dbReference>
<proteinExistence type="predicted"/>
<dbReference type="EMBL" id="BMXP01000001">
    <property type="protein sequence ID" value="GGW75792.1"/>
    <property type="molecule type" value="Genomic_DNA"/>
</dbReference>
<dbReference type="Proteomes" id="UP000631300">
    <property type="component" value="Unassembled WGS sequence"/>
</dbReference>
<dbReference type="RefSeq" id="WP_189403518.1">
    <property type="nucleotide sequence ID" value="NZ_BMXP01000001.1"/>
</dbReference>
<feature type="repeat" description="TPR" evidence="1">
    <location>
        <begin position="213"/>
        <end position="246"/>
    </location>
</feature>
<keyword evidence="4" id="KW-1185">Reference proteome</keyword>
<keyword evidence="2" id="KW-0732">Signal</keyword>
<accession>A0A918JDE8</accession>
<reference evidence="3" key="1">
    <citation type="journal article" date="2014" name="Int. J. Syst. Evol. Microbiol.">
        <title>Complete genome sequence of Corynebacterium casei LMG S-19264T (=DSM 44701T), isolated from a smear-ripened cheese.</title>
        <authorList>
            <consortium name="US DOE Joint Genome Institute (JGI-PGF)"/>
            <person name="Walter F."/>
            <person name="Albersmeier A."/>
            <person name="Kalinowski J."/>
            <person name="Ruckert C."/>
        </authorList>
    </citation>
    <scope>NUCLEOTIDE SEQUENCE</scope>
    <source>
        <strain evidence="3">KCTC 22164</strain>
    </source>
</reference>
<feature type="signal peptide" evidence="2">
    <location>
        <begin position="1"/>
        <end position="33"/>
    </location>
</feature>
<gene>
    <name evidence="3" type="ORF">GCM10007391_05210</name>
</gene>
<evidence type="ECO:0000256" key="1">
    <source>
        <dbReference type="PROSITE-ProRule" id="PRU00339"/>
    </source>
</evidence>
<protein>
    <recommendedName>
        <fullName evidence="5">Tetratricopeptide repeat protein</fullName>
    </recommendedName>
</protein>
<sequence>MRLLDKTRRRQNRKRAIPLAALLLTCLSVSAYSAESVSIDVLKSHFADGDFDAIISALDAKPQKSPEAYNLLISALMNKDLDDAEEQADKFVAAYPDDYRAYHIHASVMGAQASDSIFSALGYAKKARQSLEKAVDIAPDKIDVYQALMQFHLAAPSIAGGDMDEARRLVDKIATMDATEGQFASARFHMAQDNTEKATELYLTLAAQDDSRAQALFELGRHYVADERYQQAFETLSPLMSFQPEQMEAADTPQWQAHQRTVHHYLYGKYYLGLAAVKSGNNTQAGIEALSQYRRELAATNIDTANLPSHDWAALRLAELLINNKQYEDAQTTLNTIEPGQDDRFNSIFKGLKKKVKKHV</sequence>
<dbReference type="SUPFAM" id="SSF81901">
    <property type="entry name" value="HCP-like"/>
    <property type="match status" value="1"/>
</dbReference>
<dbReference type="InterPro" id="IPR011990">
    <property type="entry name" value="TPR-like_helical_dom_sf"/>
</dbReference>
<keyword evidence="1" id="KW-0802">TPR repeat</keyword>
<dbReference type="Gene3D" id="1.25.40.10">
    <property type="entry name" value="Tetratricopeptide repeat domain"/>
    <property type="match status" value="1"/>
</dbReference>
<dbReference type="AlphaFoldDB" id="A0A918JDE8"/>